<feature type="region of interest" description="Disordered" evidence="1">
    <location>
        <begin position="1"/>
        <end position="44"/>
    </location>
</feature>
<proteinExistence type="predicted"/>
<accession>A0A2Z6NA22</accession>
<evidence type="ECO:0000256" key="1">
    <source>
        <dbReference type="SAM" id="MobiDB-lite"/>
    </source>
</evidence>
<reference evidence="3" key="1">
    <citation type="journal article" date="2017" name="Front. Plant Sci.">
        <title>Climate Clever Clovers: New Paradigm to Reduce the Environmental Footprint of Ruminants by Breeding Low Methanogenic Forages Utilizing Haplotype Variation.</title>
        <authorList>
            <person name="Kaur P."/>
            <person name="Appels R."/>
            <person name="Bayer P.E."/>
            <person name="Keeble-Gagnere G."/>
            <person name="Wang J."/>
            <person name="Hirakawa H."/>
            <person name="Shirasawa K."/>
            <person name="Vercoe P."/>
            <person name="Stefanova K."/>
            <person name="Durmic Z."/>
            <person name="Nichols P."/>
            <person name="Revell C."/>
            <person name="Isobe S.N."/>
            <person name="Edwards D."/>
            <person name="Erskine W."/>
        </authorList>
    </citation>
    <scope>NUCLEOTIDE SEQUENCE [LARGE SCALE GENOMIC DNA]</scope>
    <source>
        <strain evidence="3">cv. Daliak</strain>
    </source>
</reference>
<keyword evidence="3" id="KW-1185">Reference proteome</keyword>
<evidence type="ECO:0000313" key="2">
    <source>
        <dbReference type="EMBL" id="GAU40596.1"/>
    </source>
</evidence>
<evidence type="ECO:0000313" key="3">
    <source>
        <dbReference type="Proteomes" id="UP000242715"/>
    </source>
</evidence>
<name>A0A2Z6NA22_TRISU</name>
<dbReference type="AlphaFoldDB" id="A0A2Z6NA22"/>
<protein>
    <submittedName>
        <fullName evidence="2">Uncharacterized protein</fullName>
    </submittedName>
</protein>
<dbReference type="EMBL" id="DF973816">
    <property type="protein sequence ID" value="GAU40596.1"/>
    <property type="molecule type" value="Genomic_DNA"/>
</dbReference>
<dbReference type="Proteomes" id="UP000242715">
    <property type="component" value="Unassembled WGS sequence"/>
</dbReference>
<sequence length="195" mass="22497">MDRVLLQQESSTVEGGMQKHVEDDDLVDDLKSSDEKRVERDSQRERKRVEYNRIMAEKEYLKIARKLGPFDAIPGPPNSLRGGNLIPLNITDNIRPLLIELSGLGLAKYEESLKHSGLFTQLTYGVMNDEGVNERMRERRTHNNLYWFPSQIESTPVPLFPREFHYNHSDYNSCSSTQAQDFLLLVTQDIETSLL</sequence>
<gene>
    <name evidence="2" type="ORF">TSUD_28020</name>
</gene>
<organism evidence="2 3">
    <name type="scientific">Trifolium subterraneum</name>
    <name type="common">Subterranean clover</name>
    <dbReference type="NCBI Taxonomy" id="3900"/>
    <lineage>
        <taxon>Eukaryota</taxon>
        <taxon>Viridiplantae</taxon>
        <taxon>Streptophyta</taxon>
        <taxon>Embryophyta</taxon>
        <taxon>Tracheophyta</taxon>
        <taxon>Spermatophyta</taxon>
        <taxon>Magnoliopsida</taxon>
        <taxon>eudicotyledons</taxon>
        <taxon>Gunneridae</taxon>
        <taxon>Pentapetalae</taxon>
        <taxon>rosids</taxon>
        <taxon>fabids</taxon>
        <taxon>Fabales</taxon>
        <taxon>Fabaceae</taxon>
        <taxon>Papilionoideae</taxon>
        <taxon>50 kb inversion clade</taxon>
        <taxon>NPAAA clade</taxon>
        <taxon>Hologalegina</taxon>
        <taxon>IRL clade</taxon>
        <taxon>Trifolieae</taxon>
        <taxon>Trifolium</taxon>
    </lineage>
</organism>
<feature type="compositionally biased region" description="Basic and acidic residues" evidence="1">
    <location>
        <begin position="17"/>
        <end position="44"/>
    </location>
</feature>